<proteinExistence type="predicted"/>
<dbReference type="OrthoDB" id="6359008at2759"/>
<gene>
    <name evidence="2" type="ORF">DGAL_LOCUS607</name>
</gene>
<dbReference type="InterPro" id="IPR013783">
    <property type="entry name" value="Ig-like_fold"/>
</dbReference>
<dbReference type="Gene3D" id="2.60.40.10">
    <property type="entry name" value="Immunoglobulins"/>
    <property type="match status" value="1"/>
</dbReference>
<dbReference type="Proteomes" id="UP000789390">
    <property type="component" value="Unassembled WGS sequence"/>
</dbReference>
<evidence type="ECO:0000313" key="2">
    <source>
        <dbReference type="EMBL" id="CAH0098524.1"/>
    </source>
</evidence>
<feature type="domain" description="Alpha-2-macroglobulin bait region" evidence="1">
    <location>
        <begin position="282"/>
        <end position="363"/>
    </location>
</feature>
<dbReference type="PANTHER" id="PTHR11412:SF146">
    <property type="entry name" value="CD109 ANTIGEN"/>
    <property type="match status" value="1"/>
</dbReference>
<protein>
    <recommendedName>
        <fullName evidence="1">Alpha-2-macroglobulin bait region domain-containing protein</fullName>
    </recommendedName>
</protein>
<organism evidence="2 3">
    <name type="scientific">Daphnia galeata</name>
    <dbReference type="NCBI Taxonomy" id="27404"/>
    <lineage>
        <taxon>Eukaryota</taxon>
        <taxon>Metazoa</taxon>
        <taxon>Ecdysozoa</taxon>
        <taxon>Arthropoda</taxon>
        <taxon>Crustacea</taxon>
        <taxon>Branchiopoda</taxon>
        <taxon>Diplostraca</taxon>
        <taxon>Cladocera</taxon>
        <taxon>Anomopoda</taxon>
        <taxon>Daphniidae</taxon>
        <taxon>Daphnia</taxon>
    </lineage>
</organism>
<dbReference type="EMBL" id="CAKKLH010000002">
    <property type="protein sequence ID" value="CAH0098524.1"/>
    <property type="molecule type" value="Genomic_DNA"/>
</dbReference>
<dbReference type="Gene3D" id="2.60.40.1930">
    <property type="match status" value="1"/>
</dbReference>
<sequence length="775" mass="87544">MNSLESEEATPLVDATGLTSAISISASFVFRSRVLKGNTTVQVHSRRVNTSIRSYRLVSEEHPPWDYNWNILLTFVCYSRTNSLTMSIWMTLEVPWERRTSIIRAQLKFEFFGAKTVLFKPGMPYDGHVYVMYDDNQALSPEKLAGANMIIRPVVTTSNGQLKTLAEVIVPAKGEYLSNSKGSNKKKYGADFKHWMERQVEDAEFGQFRRTGVFRFRFSVPKFSNAIKMTATYKDEEGDKATAEMRAVAFYSSNAGQMKCTSTSGLARNKDDWARMPLFICVVVSKGLVIHGATETHPHPTKLVTFSVPVSSEMAPTFKLVAMVVSPIGELVADSVTISCEIIPRRRSNWSANWSLTTITRPGAFVGVSLLRTINYIFQTDNTLTPSRVIKALYNLEPFTRSVHGVTWRDNPGADTKRTLDLAGLLLFTDAKISQYPDIANCDQSNEYEPCLAVGCFHKDQRCPPVVDDKMSFRILRRSRYHDFYDWLDGDWAWYDIPTTDDGIEFYDRGIAATDETWLINVFSFHLELGFSMMDEVVAVSVISVRWDGSPSFYFSVESPISAIRRGETLGVRLMAVNNLKDGVDRFGSFRRLPFRQNVYDGEVEPSGTLQTNTSWRKASTHGCREGAILSRSLCITGGTRHHKFEDSNHQSDKTAEGATVTRYTSLLLYLKNKASVTLCGNVFGPVFPSTPISTDSLLSHYTERKPICTIWPALCGVYTFSIRLMNQLKSRVFYRGLNTMNVQMAERLSLYKQFSINTNLYILYMLHVTIGLIE</sequence>
<dbReference type="InterPro" id="IPR050473">
    <property type="entry name" value="A2M/Complement_sys"/>
</dbReference>
<keyword evidence="3" id="KW-1185">Reference proteome</keyword>
<evidence type="ECO:0000313" key="3">
    <source>
        <dbReference type="Proteomes" id="UP000789390"/>
    </source>
</evidence>
<name>A0A8J2WGF2_9CRUS</name>
<dbReference type="PANTHER" id="PTHR11412">
    <property type="entry name" value="MACROGLOBULIN / COMPLEMENT"/>
    <property type="match status" value="1"/>
</dbReference>
<accession>A0A8J2WGF2</accession>
<dbReference type="Pfam" id="PF07703">
    <property type="entry name" value="A2M_BRD"/>
    <property type="match status" value="1"/>
</dbReference>
<evidence type="ECO:0000259" key="1">
    <source>
        <dbReference type="Pfam" id="PF07703"/>
    </source>
</evidence>
<dbReference type="InterPro" id="IPR011625">
    <property type="entry name" value="A2M_N_BRD"/>
</dbReference>
<reference evidence="2" key="1">
    <citation type="submission" date="2021-11" db="EMBL/GenBank/DDBJ databases">
        <authorList>
            <person name="Schell T."/>
        </authorList>
    </citation>
    <scope>NUCLEOTIDE SEQUENCE</scope>
    <source>
        <strain evidence="2">M5</strain>
    </source>
</reference>
<comment type="caution">
    <text evidence="2">The sequence shown here is derived from an EMBL/GenBank/DDBJ whole genome shotgun (WGS) entry which is preliminary data.</text>
</comment>
<dbReference type="AlphaFoldDB" id="A0A8J2WGF2"/>